<keyword evidence="3" id="KW-1185">Reference proteome</keyword>
<gene>
    <name evidence="2" type="ORF">E2562_011514</name>
</gene>
<organism evidence="2 3">
    <name type="scientific">Oryza meyeriana var. granulata</name>
    <dbReference type="NCBI Taxonomy" id="110450"/>
    <lineage>
        <taxon>Eukaryota</taxon>
        <taxon>Viridiplantae</taxon>
        <taxon>Streptophyta</taxon>
        <taxon>Embryophyta</taxon>
        <taxon>Tracheophyta</taxon>
        <taxon>Spermatophyta</taxon>
        <taxon>Magnoliopsida</taxon>
        <taxon>Liliopsida</taxon>
        <taxon>Poales</taxon>
        <taxon>Poaceae</taxon>
        <taxon>BOP clade</taxon>
        <taxon>Oryzoideae</taxon>
        <taxon>Oryzeae</taxon>
        <taxon>Oryzinae</taxon>
        <taxon>Oryza</taxon>
        <taxon>Oryza meyeriana</taxon>
    </lineage>
</organism>
<accession>A0A6G1D325</accession>
<evidence type="ECO:0000313" key="3">
    <source>
        <dbReference type="Proteomes" id="UP000479710"/>
    </source>
</evidence>
<feature type="compositionally biased region" description="Polar residues" evidence="1">
    <location>
        <begin position="22"/>
        <end position="72"/>
    </location>
</feature>
<protein>
    <submittedName>
        <fullName evidence="2">Uncharacterized protein</fullName>
    </submittedName>
</protein>
<reference evidence="2 3" key="1">
    <citation type="submission" date="2019-11" db="EMBL/GenBank/DDBJ databases">
        <title>Whole genome sequence of Oryza granulata.</title>
        <authorList>
            <person name="Li W."/>
        </authorList>
    </citation>
    <scope>NUCLEOTIDE SEQUENCE [LARGE SCALE GENOMIC DNA]</scope>
    <source>
        <strain evidence="3">cv. Menghai</strain>
        <tissue evidence="2">Leaf</tissue>
    </source>
</reference>
<comment type="caution">
    <text evidence="2">The sequence shown here is derived from an EMBL/GenBank/DDBJ whole genome shotgun (WGS) entry which is preliminary data.</text>
</comment>
<evidence type="ECO:0000313" key="2">
    <source>
        <dbReference type="EMBL" id="KAF0906534.1"/>
    </source>
</evidence>
<dbReference type="Proteomes" id="UP000479710">
    <property type="component" value="Unassembled WGS sequence"/>
</dbReference>
<sequence>MGVPAAGALGLAADVGVARGSTEPSTVSASKCPDPSSSVRYSTTKSTPVPMSSSLSFQVQDVRSSKTASLDTTARRDAGL</sequence>
<dbReference type="EMBL" id="SPHZ02000007">
    <property type="protein sequence ID" value="KAF0906534.1"/>
    <property type="molecule type" value="Genomic_DNA"/>
</dbReference>
<dbReference type="AlphaFoldDB" id="A0A6G1D325"/>
<feature type="region of interest" description="Disordered" evidence="1">
    <location>
        <begin position="18"/>
        <end position="80"/>
    </location>
</feature>
<evidence type="ECO:0000256" key="1">
    <source>
        <dbReference type="SAM" id="MobiDB-lite"/>
    </source>
</evidence>
<proteinExistence type="predicted"/>
<name>A0A6G1D325_9ORYZ</name>